<dbReference type="PANTHER" id="PTHR31635">
    <property type="entry name" value="REVERSE TRANSCRIPTASE DOMAIN-CONTAINING PROTEIN-RELATED"/>
    <property type="match status" value="1"/>
</dbReference>
<dbReference type="AlphaFoldDB" id="A0A2I0WLW7"/>
<reference evidence="2 3" key="1">
    <citation type="journal article" date="2016" name="Sci. Rep.">
        <title>The Dendrobium catenatum Lindl. genome sequence provides insights into polysaccharide synthase, floral development and adaptive evolution.</title>
        <authorList>
            <person name="Zhang G.Q."/>
            <person name="Xu Q."/>
            <person name="Bian C."/>
            <person name="Tsai W.C."/>
            <person name="Yeh C.M."/>
            <person name="Liu K.W."/>
            <person name="Yoshida K."/>
            <person name="Zhang L.S."/>
            <person name="Chang S.B."/>
            <person name="Chen F."/>
            <person name="Shi Y."/>
            <person name="Su Y.Y."/>
            <person name="Zhang Y.Q."/>
            <person name="Chen L.J."/>
            <person name="Yin Y."/>
            <person name="Lin M."/>
            <person name="Huang H."/>
            <person name="Deng H."/>
            <person name="Wang Z.W."/>
            <person name="Zhu S.L."/>
            <person name="Zhao X."/>
            <person name="Deng C."/>
            <person name="Niu S.C."/>
            <person name="Huang J."/>
            <person name="Wang M."/>
            <person name="Liu G.H."/>
            <person name="Yang H.J."/>
            <person name="Xiao X.J."/>
            <person name="Hsiao Y.Y."/>
            <person name="Wu W.L."/>
            <person name="Chen Y.Y."/>
            <person name="Mitsuda N."/>
            <person name="Ohme-Takagi M."/>
            <person name="Luo Y.B."/>
            <person name="Van de Peer Y."/>
            <person name="Liu Z.J."/>
        </authorList>
    </citation>
    <scope>NUCLEOTIDE SEQUENCE [LARGE SCALE GENOMIC DNA]</scope>
    <source>
        <tissue evidence="2">The whole plant</tissue>
    </source>
</reference>
<organism evidence="2 3">
    <name type="scientific">Dendrobium catenatum</name>
    <dbReference type="NCBI Taxonomy" id="906689"/>
    <lineage>
        <taxon>Eukaryota</taxon>
        <taxon>Viridiplantae</taxon>
        <taxon>Streptophyta</taxon>
        <taxon>Embryophyta</taxon>
        <taxon>Tracheophyta</taxon>
        <taxon>Spermatophyta</taxon>
        <taxon>Magnoliopsida</taxon>
        <taxon>Liliopsida</taxon>
        <taxon>Asparagales</taxon>
        <taxon>Orchidaceae</taxon>
        <taxon>Epidendroideae</taxon>
        <taxon>Malaxideae</taxon>
        <taxon>Dendrobiinae</taxon>
        <taxon>Dendrobium</taxon>
    </lineage>
</organism>
<dbReference type="EMBL" id="KZ502537">
    <property type="protein sequence ID" value="PKU76655.1"/>
    <property type="molecule type" value="Genomic_DNA"/>
</dbReference>
<evidence type="ECO:0000259" key="1">
    <source>
        <dbReference type="PROSITE" id="PS50878"/>
    </source>
</evidence>
<dbReference type="Proteomes" id="UP000233837">
    <property type="component" value="Unassembled WGS sequence"/>
</dbReference>
<proteinExistence type="predicted"/>
<dbReference type="InterPro" id="IPR000477">
    <property type="entry name" value="RT_dom"/>
</dbReference>
<dbReference type="SUPFAM" id="SSF56672">
    <property type="entry name" value="DNA/RNA polymerases"/>
    <property type="match status" value="1"/>
</dbReference>
<protein>
    <submittedName>
        <fullName evidence="2">5'-3' exoribonuclease 2</fullName>
    </submittedName>
</protein>
<sequence length="110" mass="12353">MGFVKGRAISDNILLAQEFCHDLDIKVRGGNSILKLDISKAYDNISWQFIYNIMHLFGFSLSFINIIKSCIECPLFSLIINGKSFGFFKSSHCLRQGDPMSPTLFIIAIG</sequence>
<accession>A0A2I0WLW7</accession>
<reference evidence="2 3" key="2">
    <citation type="journal article" date="2017" name="Nature">
        <title>The Apostasia genome and the evolution of orchids.</title>
        <authorList>
            <person name="Zhang G.Q."/>
            <person name="Liu K.W."/>
            <person name="Li Z."/>
            <person name="Lohaus R."/>
            <person name="Hsiao Y.Y."/>
            <person name="Niu S.C."/>
            <person name="Wang J.Y."/>
            <person name="Lin Y.C."/>
            <person name="Xu Q."/>
            <person name="Chen L.J."/>
            <person name="Yoshida K."/>
            <person name="Fujiwara S."/>
            <person name="Wang Z.W."/>
            <person name="Zhang Y.Q."/>
            <person name="Mitsuda N."/>
            <person name="Wang M."/>
            <person name="Liu G.H."/>
            <person name="Pecoraro L."/>
            <person name="Huang H.X."/>
            <person name="Xiao X.J."/>
            <person name="Lin M."/>
            <person name="Wu X.Y."/>
            <person name="Wu W.L."/>
            <person name="Chen Y.Y."/>
            <person name="Chang S.B."/>
            <person name="Sakamoto S."/>
            <person name="Ohme-Takagi M."/>
            <person name="Yagi M."/>
            <person name="Zeng S.J."/>
            <person name="Shen C.Y."/>
            <person name="Yeh C.M."/>
            <person name="Luo Y.B."/>
            <person name="Tsai W.C."/>
            <person name="Van de Peer Y."/>
            <person name="Liu Z.J."/>
        </authorList>
    </citation>
    <scope>NUCLEOTIDE SEQUENCE [LARGE SCALE GENOMIC DNA]</scope>
    <source>
        <tissue evidence="2">The whole plant</tissue>
    </source>
</reference>
<dbReference type="PANTHER" id="PTHR31635:SF196">
    <property type="entry name" value="REVERSE TRANSCRIPTASE DOMAIN-CONTAINING PROTEIN-RELATED"/>
    <property type="match status" value="1"/>
</dbReference>
<gene>
    <name evidence="2" type="ORF">MA16_Dca001260</name>
</gene>
<evidence type="ECO:0000313" key="3">
    <source>
        <dbReference type="Proteomes" id="UP000233837"/>
    </source>
</evidence>
<dbReference type="PROSITE" id="PS50878">
    <property type="entry name" value="RT_POL"/>
    <property type="match status" value="1"/>
</dbReference>
<dbReference type="InterPro" id="IPR043502">
    <property type="entry name" value="DNA/RNA_pol_sf"/>
</dbReference>
<feature type="domain" description="Reverse transcriptase" evidence="1">
    <location>
        <begin position="1"/>
        <end position="110"/>
    </location>
</feature>
<keyword evidence="3" id="KW-1185">Reference proteome</keyword>
<dbReference type="STRING" id="906689.A0A2I0WLW7"/>
<evidence type="ECO:0000313" key="2">
    <source>
        <dbReference type="EMBL" id="PKU76655.1"/>
    </source>
</evidence>
<name>A0A2I0WLW7_9ASPA</name>
<dbReference type="Pfam" id="PF00078">
    <property type="entry name" value="RVT_1"/>
    <property type="match status" value="1"/>
</dbReference>